<dbReference type="Proteomes" id="UP000004095">
    <property type="component" value="Unassembled WGS sequence"/>
</dbReference>
<comment type="caution">
    <text evidence="2">The sequence shown here is derived from an EMBL/GenBank/DDBJ whole genome shotgun (WGS) entry which is preliminary data.</text>
</comment>
<sequence>MRTDHALEAYLTPAEFIDSNNPAVIDYAHQVTNGLKYDTEKAVELFYAVRDDFKFDLGHIDLHPSKLKASALVKRGVGTDIEKSTLLAAAARAVGIPSRVSFANLRSNLTAEQLGNVLQSDMLVFHSYVELWMGNHWVKLSPAFNREACDYLDLPPLDFGIAEEKLFKKHHRRKHKYLKYVHDYGDFADLPYDLYISELRKYYPHLFKIVDETTKPFKFDLQFLEGWV</sequence>
<dbReference type="Pfam" id="PF01841">
    <property type="entry name" value="Transglut_core"/>
    <property type="match status" value="1"/>
</dbReference>
<organism evidence="2 3">
    <name type="scientific">Microscilla marina ATCC 23134</name>
    <dbReference type="NCBI Taxonomy" id="313606"/>
    <lineage>
        <taxon>Bacteria</taxon>
        <taxon>Pseudomonadati</taxon>
        <taxon>Bacteroidota</taxon>
        <taxon>Cytophagia</taxon>
        <taxon>Cytophagales</taxon>
        <taxon>Microscillaceae</taxon>
        <taxon>Microscilla</taxon>
    </lineage>
</organism>
<dbReference type="Gene3D" id="3.10.620.30">
    <property type="match status" value="1"/>
</dbReference>
<dbReference type="SUPFAM" id="SSF54001">
    <property type="entry name" value="Cysteine proteinases"/>
    <property type="match status" value="1"/>
</dbReference>
<dbReference type="RefSeq" id="WP_002694303.1">
    <property type="nucleotide sequence ID" value="NZ_AAWS01000004.1"/>
</dbReference>
<evidence type="ECO:0000313" key="3">
    <source>
        <dbReference type="Proteomes" id="UP000004095"/>
    </source>
</evidence>
<dbReference type="OrthoDB" id="9804872at2"/>
<proteinExistence type="predicted"/>
<name>A1ZF47_MICM2</name>
<dbReference type="eggNOG" id="COG1305">
    <property type="taxonomic scope" value="Bacteria"/>
</dbReference>
<dbReference type="InterPro" id="IPR038765">
    <property type="entry name" value="Papain-like_cys_pep_sf"/>
</dbReference>
<accession>A1ZF47</accession>
<dbReference type="PANTHER" id="PTHR33490">
    <property type="entry name" value="BLR5614 PROTEIN-RELATED"/>
    <property type="match status" value="1"/>
</dbReference>
<protein>
    <recommendedName>
        <fullName evidence="1">Transglutaminase-like domain-containing protein</fullName>
    </recommendedName>
</protein>
<gene>
    <name evidence="2" type="ORF">M23134_07559</name>
</gene>
<keyword evidence="3" id="KW-1185">Reference proteome</keyword>
<reference evidence="2 3" key="1">
    <citation type="submission" date="2007-01" db="EMBL/GenBank/DDBJ databases">
        <authorList>
            <person name="Haygood M."/>
            <person name="Podell S."/>
            <person name="Anderson C."/>
            <person name="Hopkinson B."/>
            <person name="Roe K."/>
            <person name="Barbeau K."/>
            <person name="Gaasterland T."/>
            <person name="Ferriera S."/>
            <person name="Johnson J."/>
            <person name="Kravitz S."/>
            <person name="Beeson K."/>
            <person name="Sutton G."/>
            <person name="Rogers Y.-H."/>
            <person name="Friedman R."/>
            <person name="Frazier M."/>
            <person name="Venter J.C."/>
        </authorList>
    </citation>
    <scope>NUCLEOTIDE SEQUENCE [LARGE SCALE GENOMIC DNA]</scope>
    <source>
        <strain evidence="2 3">ATCC 23134</strain>
    </source>
</reference>
<feature type="domain" description="Transglutaminase-like" evidence="1">
    <location>
        <begin position="26"/>
        <end position="142"/>
    </location>
</feature>
<dbReference type="EMBL" id="AAWS01000004">
    <property type="protein sequence ID" value="EAY31149.1"/>
    <property type="molecule type" value="Genomic_DNA"/>
</dbReference>
<dbReference type="AlphaFoldDB" id="A1ZF47"/>
<dbReference type="InterPro" id="IPR002931">
    <property type="entry name" value="Transglutaminase-like"/>
</dbReference>
<evidence type="ECO:0000259" key="1">
    <source>
        <dbReference type="Pfam" id="PF01841"/>
    </source>
</evidence>
<evidence type="ECO:0000313" key="2">
    <source>
        <dbReference type="EMBL" id="EAY31149.1"/>
    </source>
</evidence>
<dbReference type="PANTHER" id="PTHR33490:SF3">
    <property type="entry name" value="CONSERVED INTEGRAL MEMBRANE PROTEIN"/>
    <property type="match status" value="1"/>
</dbReference>